<keyword evidence="5" id="KW-0067">ATP-binding</keyword>
<dbReference type="InterPro" id="IPR036554">
    <property type="entry name" value="GHMP_kinase_C_sf"/>
</dbReference>
<dbReference type="InterPro" id="IPR006206">
    <property type="entry name" value="Mevalonate/galactokinase"/>
</dbReference>
<gene>
    <name evidence="11" type="primary">galK</name>
    <name evidence="11" type="ORF">ACFODX_14910</name>
</gene>
<keyword evidence="6" id="KW-0299">Galactose metabolism</keyword>
<comment type="caution">
    <text evidence="11">The sequence shown here is derived from an EMBL/GenBank/DDBJ whole genome shotgun (WGS) entry which is preliminary data.</text>
</comment>
<keyword evidence="3" id="KW-0547">Nucleotide-binding</keyword>
<dbReference type="GO" id="GO:0004335">
    <property type="term" value="F:galactokinase activity"/>
    <property type="evidence" value="ECO:0007669"/>
    <property type="project" value="UniProtKB-EC"/>
</dbReference>
<keyword evidence="4" id="KW-0418">Kinase</keyword>
<feature type="domain" description="GHMP kinase C-terminal" evidence="9">
    <location>
        <begin position="281"/>
        <end position="357"/>
    </location>
</feature>
<keyword evidence="2 11" id="KW-0808">Transferase</keyword>
<proteinExistence type="inferred from homology"/>
<dbReference type="PROSITE" id="PS00627">
    <property type="entry name" value="GHMP_KINASES_ATP"/>
    <property type="match status" value="1"/>
</dbReference>
<sequence length="382" mass="40329">MTTLSNARVSEMFAAFFGYQPVTTLKAPGRVNLIGEHTDYNGGFVLPAAINYNTYIAIAPRDDRQLKLVAYNFDNQSCTVDLDAVQAHNAEESWPNYVRGVVQELRKNGFRLAGGDLYIAGNVPAGAGLSSSASLEIALIRALLALSGEVIDPTKAALVGQAAENNFVGCNCGIMDQLISARGQENAALLIDCQDLSVRPVSMPADWEILIVHSGVKRGLVDSEYNQRRQQCEAAAAFFGQTSLRAVELDQLLAAEGKLDDLSFRRARHVLTENARTLAAAAALAAGDLSALIEVMLASHASMRDDFNITTPAIDTLVDILVEAGAGQAGARMTGGGFGGCVVAVAPAAVIPRLMAAVETNYQAQTGCIPTLIRAKASAGAF</sequence>
<evidence type="ECO:0000256" key="1">
    <source>
        <dbReference type="ARBA" id="ARBA00006566"/>
    </source>
</evidence>
<dbReference type="InterPro" id="IPR006203">
    <property type="entry name" value="GHMP_knse_ATP-bd_CS"/>
</dbReference>
<dbReference type="PRINTS" id="PR00473">
    <property type="entry name" value="GALCTOKINASE"/>
</dbReference>
<dbReference type="InterPro" id="IPR020568">
    <property type="entry name" value="Ribosomal_Su5_D2-typ_SF"/>
</dbReference>
<evidence type="ECO:0000256" key="4">
    <source>
        <dbReference type="ARBA" id="ARBA00022777"/>
    </source>
</evidence>
<comment type="similarity">
    <text evidence="1">Belongs to the GHMP kinase family. GalK subfamily.</text>
</comment>
<name>A0ABV7FM00_9GAMM</name>
<feature type="domain" description="Galactokinase N-terminal" evidence="10">
    <location>
        <begin position="12"/>
        <end position="60"/>
    </location>
</feature>
<dbReference type="RefSeq" id="WP_378120570.1">
    <property type="nucleotide sequence ID" value="NZ_JBHRTF010000006.1"/>
</dbReference>
<dbReference type="Pfam" id="PF08544">
    <property type="entry name" value="GHMP_kinases_C"/>
    <property type="match status" value="1"/>
</dbReference>
<dbReference type="InterPro" id="IPR000705">
    <property type="entry name" value="Galactokinase"/>
</dbReference>
<dbReference type="Gene3D" id="3.30.70.890">
    <property type="entry name" value="GHMP kinase, C-terminal domain"/>
    <property type="match status" value="1"/>
</dbReference>
<evidence type="ECO:0000256" key="3">
    <source>
        <dbReference type="ARBA" id="ARBA00022741"/>
    </source>
</evidence>
<evidence type="ECO:0000259" key="9">
    <source>
        <dbReference type="Pfam" id="PF08544"/>
    </source>
</evidence>
<evidence type="ECO:0000256" key="6">
    <source>
        <dbReference type="ARBA" id="ARBA00023144"/>
    </source>
</evidence>
<evidence type="ECO:0000259" key="10">
    <source>
        <dbReference type="Pfam" id="PF10509"/>
    </source>
</evidence>
<evidence type="ECO:0000256" key="5">
    <source>
        <dbReference type="ARBA" id="ARBA00022840"/>
    </source>
</evidence>
<dbReference type="InterPro" id="IPR014721">
    <property type="entry name" value="Ribsml_uS5_D2-typ_fold_subgr"/>
</dbReference>
<dbReference type="Pfam" id="PF10509">
    <property type="entry name" value="GalKase_gal_bdg"/>
    <property type="match status" value="1"/>
</dbReference>
<dbReference type="InterPro" id="IPR019539">
    <property type="entry name" value="GalKase_N"/>
</dbReference>
<dbReference type="EMBL" id="JBHRTF010000006">
    <property type="protein sequence ID" value="MFC3116858.1"/>
    <property type="molecule type" value="Genomic_DNA"/>
</dbReference>
<dbReference type="PROSITE" id="PS00106">
    <property type="entry name" value="GALACTOKINASE"/>
    <property type="match status" value="1"/>
</dbReference>
<feature type="domain" description="GHMP kinase N-terminal" evidence="8">
    <location>
        <begin position="96"/>
        <end position="183"/>
    </location>
</feature>
<evidence type="ECO:0000256" key="2">
    <source>
        <dbReference type="ARBA" id="ARBA00022679"/>
    </source>
</evidence>
<dbReference type="Pfam" id="PF00288">
    <property type="entry name" value="GHMP_kinases_N"/>
    <property type="match status" value="1"/>
</dbReference>
<dbReference type="SUPFAM" id="SSF55060">
    <property type="entry name" value="GHMP Kinase, C-terminal domain"/>
    <property type="match status" value="1"/>
</dbReference>
<dbReference type="PANTHER" id="PTHR10457">
    <property type="entry name" value="MEVALONATE KINASE/GALACTOKINASE"/>
    <property type="match status" value="1"/>
</dbReference>
<evidence type="ECO:0000313" key="12">
    <source>
        <dbReference type="Proteomes" id="UP001595555"/>
    </source>
</evidence>
<organism evidence="11 12">
    <name type="scientific">Cellvibrio fontiphilus</name>
    <dbReference type="NCBI Taxonomy" id="1815559"/>
    <lineage>
        <taxon>Bacteria</taxon>
        <taxon>Pseudomonadati</taxon>
        <taxon>Pseudomonadota</taxon>
        <taxon>Gammaproteobacteria</taxon>
        <taxon>Cellvibrionales</taxon>
        <taxon>Cellvibrionaceae</taxon>
        <taxon>Cellvibrio</taxon>
    </lineage>
</organism>
<dbReference type="EC" id="2.7.1.6" evidence="7"/>
<dbReference type="PANTHER" id="PTHR10457:SF7">
    <property type="entry name" value="GALACTOKINASE-RELATED"/>
    <property type="match status" value="1"/>
</dbReference>
<dbReference type="PIRSF" id="PIRSF000530">
    <property type="entry name" value="Galactokinase"/>
    <property type="match status" value="1"/>
</dbReference>
<dbReference type="InterPro" id="IPR013750">
    <property type="entry name" value="GHMP_kinase_C_dom"/>
</dbReference>
<reference evidence="12" key="1">
    <citation type="journal article" date="2019" name="Int. J. Syst. Evol. Microbiol.">
        <title>The Global Catalogue of Microorganisms (GCM) 10K type strain sequencing project: providing services to taxonomists for standard genome sequencing and annotation.</title>
        <authorList>
            <consortium name="The Broad Institute Genomics Platform"/>
            <consortium name="The Broad Institute Genome Sequencing Center for Infectious Disease"/>
            <person name="Wu L."/>
            <person name="Ma J."/>
        </authorList>
    </citation>
    <scope>NUCLEOTIDE SEQUENCE [LARGE SCALE GENOMIC DNA]</scope>
    <source>
        <strain evidence="12">KCTC 52237</strain>
    </source>
</reference>
<dbReference type="PRINTS" id="PR00959">
    <property type="entry name" value="MEVGALKINASE"/>
</dbReference>
<accession>A0ABV7FM00</accession>
<dbReference type="NCBIfam" id="TIGR00131">
    <property type="entry name" value="gal_kin"/>
    <property type="match status" value="1"/>
</dbReference>
<evidence type="ECO:0000256" key="7">
    <source>
        <dbReference type="NCBIfam" id="TIGR00131"/>
    </source>
</evidence>
<keyword evidence="12" id="KW-1185">Reference proteome</keyword>
<dbReference type="Proteomes" id="UP001595555">
    <property type="component" value="Unassembled WGS sequence"/>
</dbReference>
<protein>
    <recommendedName>
        <fullName evidence="7">Galactokinase</fullName>
        <ecNumber evidence="7">2.7.1.6</ecNumber>
    </recommendedName>
</protein>
<dbReference type="Gene3D" id="3.30.230.10">
    <property type="match status" value="1"/>
</dbReference>
<dbReference type="SUPFAM" id="SSF54211">
    <property type="entry name" value="Ribosomal protein S5 domain 2-like"/>
    <property type="match status" value="1"/>
</dbReference>
<evidence type="ECO:0000259" key="8">
    <source>
        <dbReference type="Pfam" id="PF00288"/>
    </source>
</evidence>
<dbReference type="InterPro" id="IPR019741">
    <property type="entry name" value="Galactokinase_CS"/>
</dbReference>
<evidence type="ECO:0000313" key="11">
    <source>
        <dbReference type="EMBL" id="MFC3116858.1"/>
    </source>
</evidence>
<keyword evidence="6" id="KW-0119">Carbohydrate metabolism</keyword>
<dbReference type="InterPro" id="IPR006204">
    <property type="entry name" value="GHMP_kinase_N_dom"/>
</dbReference>
<dbReference type="NCBIfam" id="NF003472">
    <property type="entry name" value="PRK05101.1"/>
    <property type="match status" value="1"/>
</dbReference>